<comment type="subcellular location">
    <subcellularLocation>
        <location evidence="1">Cell surface</location>
    </subcellularLocation>
</comment>
<dbReference type="KEGG" id="pbv:AR543_06780"/>
<keyword evidence="3" id="KW-0472">Membrane</keyword>
<evidence type="ECO:0000256" key="2">
    <source>
        <dbReference type="ARBA" id="ARBA00023287"/>
    </source>
</evidence>
<reference evidence="4 5" key="2">
    <citation type="journal article" date="2016" name="Int. J. Syst. Evol. Microbiol.">
        <title>Paenibacillus bovis sp. nov., isolated from raw yak (Bos grunniens) milk.</title>
        <authorList>
            <person name="Gao C."/>
            <person name="Han J."/>
            <person name="Liu Z."/>
            <person name="Xu X."/>
            <person name="Hang F."/>
            <person name="Wu Z."/>
        </authorList>
    </citation>
    <scope>NUCLEOTIDE SEQUENCE [LARGE SCALE GENOMIC DNA]</scope>
    <source>
        <strain evidence="4 5">BD3526</strain>
    </source>
</reference>
<evidence type="ECO:0000313" key="5">
    <source>
        <dbReference type="Proteomes" id="UP000078148"/>
    </source>
</evidence>
<reference evidence="5" key="1">
    <citation type="submission" date="2015-10" db="EMBL/GenBank/DDBJ databases">
        <title>Genome of Paenibacillus bovis sp. nov.</title>
        <authorList>
            <person name="Wu Z."/>
            <person name="Gao C."/>
            <person name="Liu Z."/>
            <person name="Zheng H."/>
        </authorList>
    </citation>
    <scope>NUCLEOTIDE SEQUENCE [LARGE SCALE GENOMIC DNA]</scope>
    <source>
        <strain evidence="5">BD3526</strain>
    </source>
</reference>
<gene>
    <name evidence="4" type="ORF">AR543_06780</name>
</gene>
<dbReference type="OrthoDB" id="2456766at2"/>
<protein>
    <recommendedName>
        <fullName evidence="6">Prepilin-type N-terminal cleavage/methylation domain-containing protein</fullName>
    </recommendedName>
</protein>
<dbReference type="RefSeq" id="WP_060532941.1">
    <property type="nucleotide sequence ID" value="NZ_CP013023.1"/>
</dbReference>
<keyword evidence="2" id="KW-0178">Competence</keyword>
<dbReference type="SUPFAM" id="SSF54523">
    <property type="entry name" value="Pili subunits"/>
    <property type="match status" value="1"/>
</dbReference>
<organism evidence="4 5">
    <name type="scientific">Paenibacillus bovis</name>
    <dbReference type="NCBI Taxonomy" id="1616788"/>
    <lineage>
        <taxon>Bacteria</taxon>
        <taxon>Bacillati</taxon>
        <taxon>Bacillota</taxon>
        <taxon>Bacilli</taxon>
        <taxon>Bacillales</taxon>
        <taxon>Paenibacillaceae</taxon>
        <taxon>Paenibacillus</taxon>
    </lineage>
</organism>
<evidence type="ECO:0000256" key="3">
    <source>
        <dbReference type="SAM" id="Phobius"/>
    </source>
</evidence>
<evidence type="ECO:0008006" key="6">
    <source>
        <dbReference type="Google" id="ProtNLM"/>
    </source>
</evidence>
<dbReference type="PROSITE" id="PS00409">
    <property type="entry name" value="PROKAR_NTER_METHYL"/>
    <property type="match status" value="1"/>
</dbReference>
<proteinExistence type="predicted"/>
<sequence>MNRYKQKVDKERKNFWRREQGFTLVEVMAGIVILSVVAMMAMTFFSSSLSYSKINENKTVMVNLARNALVYAEKQDFAAWKQYFVTSNKSEVTGMACLSGSACSQYSFLVPNSSPEVLARVLNPSVNGVKYTVTIRYQKMSSSSAAALPASVANIKNDTNYLLPIVVSVQGPEHQNGMSGTSVEGYITNETIR</sequence>
<dbReference type="GO" id="GO:0030420">
    <property type="term" value="P:establishment of competence for transformation"/>
    <property type="evidence" value="ECO:0007669"/>
    <property type="project" value="UniProtKB-KW"/>
</dbReference>
<dbReference type="InterPro" id="IPR045584">
    <property type="entry name" value="Pilin-like"/>
</dbReference>
<keyword evidence="3" id="KW-0812">Transmembrane</keyword>
<evidence type="ECO:0000313" key="4">
    <source>
        <dbReference type="EMBL" id="ANF95734.1"/>
    </source>
</evidence>
<evidence type="ECO:0000256" key="1">
    <source>
        <dbReference type="ARBA" id="ARBA00004241"/>
    </source>
</evidence>
<accession>A0A172ZDJ4</accession>
<dbReference type="Gene3D" id="3.30.700.10">
    <property type="entry name" value="Glycoprotein, Type 4 Pilin"/>
    <property type="match status" value="1"/>
</dbReference>
<dbReference type="EMBL" id="CP013023">
    <property type="protein sequence ID" value="ANF95734.1"/>
    <property type="molecule type" value="Genomic_DNA"/>
</dbReference>
<name>A0A172ZDJ4_9BACL</name>
<dbReference type="GO" id="GO:0009986">
    <property type="term" value="C:cell surface"/>
    <property type="evidence" value="ECO:0007669"/>
    <property type="project" value="UniProtKB-SubCell"/>
</dbReference>
<dbReference type="Pfam" id="PF07963">
    <property type="entry name" value="N_methyl"/>
    <property type="match status" value="1"/>
</dbReference>
<feature type="transmembrane region" description="Helical" evidence="3">
    <location>
        <begin position="21"/>
        <end position="45"/>
    </location>
</feature>
<dbReference type="Proteomes" id="UP000078148">
    <property type="component" value="Chromosome"/>
</dbReference>
<keyword evidence="3" id="KW-1133">Transmembrane helix</keyword>
<dbReference type="AlphaFoldDB" id="A0A172ZDJ4"/>
<keyword evidence="5" id="KW-1185">Reference proteome</keyword>
<dbReference type="NCBIfam" id="TIGR02532">
    <property type="entry name" value="IV_pilin_GFxxxE"/>
    <property type="match status" value="1"/>
</dbReference>
<dbReference type="STRING" id="1616788.AR543_06780"/>
<dbReference type="InterPro" id="IPR012902">
    <property type="entry name" value="N_methyl_site"/>
</dbReference>